<dbReference type="AlphaFoldDB" id="J9GMI3"/>
<gene>
    <name evidence="2" type="ORF">EVA_08429</name>
</gene>
<dbReference type="InterPro" id="IPR007221">
    <property type="entry name" value="MreC"/>
</dbReference>
<dbReference type="InterPro" id="IPR042177">
    <property type="entry name" value="Cell/Rod_1"/>
</dbReference>
<accession>J9GMI3</accession>
<organism evidence="2">
    <name type="scientific">gut metagenome</name>
    <dbReference type="NCBI Taxonomy" id="749906"/>
    <lineage>
        <taxon>unclassified sequences</taxon>
        <taxon>metagenomes</taxon>
        <taxon>organismal metagenomes</taxon>
    </lineage>
</organism>
<evidence type="ECO:0000259" key="1">
    <source>
        <dbReference type="Pfam" id="PF04085"/>
    </source>
</evidence>
<reference evidence="2" key="1">
    <citation type="journal article" date="2012" name="PLoS ONE">
        <title>Gene sets for utilization of primary and secondary nutrition supplies in the distal gut of endangered iberian lynx.</title>
        <authorList>
            <person name="Alcaide M."/>
            <person name="Messina E."/>
            <person name="Richter M."/>
            <person name="Bargiela R."/>
            <person name="Peplies J."/>
            <person name="Huws S.A."/>
            <person name="Newbold C.J."/>
            <person name="Golyshin P.N."/>
            <person name="Simon M.A."/>
            <person name="Lopez G."/>
            <person name="Yakimov M.M."/>
            <person name="Ferrer M."/>
        </authorList>
    </citation>
    <scope>NUCLEOTIDE SEQUENCE</scope>
</reference>
<name>J9GMI3_9ZZZZ</name>
<evidence type="ECO:0000313" key="2">
    <source>
        <dbReference type="EMBL" id="EJX03463.1"/>
    </source>
</evidence>
<dbReference type="PANTHER" id="PTHR34138">
    <property type="entry name" value="CELL SHAPE-DETERMINING PROTEIN MREC"/>
    <property type="match status" value="1"/>
</dbReference>
<protein>
    <submittedName>
        <fullName evidence="2">Rod shape-determining protein MreC</fullName>
    </submittedName>
</protein>
<dbReference type="GO" id="GO:0005886">
    <property type="term" value="C:plasma membrane"/>
    <property type="evidence" value="ECO:0007669"/>
    <property type="project" value="TreeGrafter"/>
</dbReference>
<dbReference type="GO" id="GO:0008360">
    <property type="term" value="P:regulation of cell shape"/>
    <property type="evidence" value="ECO:0007669"/>
    <property type="project" value="InterPro"/>
</dbReference>
<dbReference type="InterPro" id="IPR055342">
    <property type="entry name" value="MreC_beta-barrel_core"/>
</dbReference>
<dbReference type="Pfam" id="PF04085">
    <property type="entry name" value="MreC"/>
    <property type="match status" value="1"/>
</dbReference>
<dbReference type="EMBL" id="AMCI01002149">
    <property type="protein sequence ID" value="EJX03463.1"/>
    <property type="molecule type" value="Genomic_DNA"/>
</dbReference>
<dbReference type="Gene3D" id="2.40.10.340">
    <property type="entry name" value="Rod shape-determining protein MreC, domain 1"/>
    <property type="match status" value="1"/>
</dbReference>
<comment type="caution">
    <text evidence="2">The sequence shown here is derived from an EMBL/GenBank/DDBJ whole genome shotgun (WGS) entry which is preliminary data.</text>
</comment>
<feature type="domain" description="Rod shape-determining protein MreC beta-barrel core" evidence="1">
    <location>
        <begin position="76"/>
        <end position="150"/>
    </location>
</feature>
<sequence>MENGLTSLGHTGDSIRGYWRALTVLQSENEELKRSNDELRYANIHMTTIYAENQQLRSLLDYKEQHRSQKVVAGKIIARNYGDLRDSVYIDVGADKGLKVNQAVVNGGLIGIVDEVYDDYARVLLVTSAKCRVGARVLRPDSRAVGVIGGQVLQWSAYFGACLS</sequence>
<proteinExistence type="predicted"/>
<dbReference type="PANTHER" id="PTHR34138:SF1">
    <property type="entry name" value="CELL SHAPE-DETERMINING PROTEIN MREC"/>
    <property type="match status" value="1"/>
</dbReference>